<dbReference type="EMBL" id="JAJSON010000025">
    <property type="protein sequence ID" value="MCG9972556.1"/>
    <property type="molecule type" value="Genomic_DNA"/>
</dbReference>
<dbReference type="AlphaFoldDB" id="A0A9X2A853"/>
<sequence>MANQTLQADKNIELFAMDDAFEDHLNESLMNLQEPHLGGEQSVYKGGKFTGFDTY</sequence>
<gene>
    <name evidence="1" type="ORF">LU635_12975</name>
</gene>
<evidence type="ECO:0000313" key="2">
    <source>
        <dbReference type="Proteomes" id="UP001139344"/>
    </source>
</evidence>
<comment type="caution">
    <text evidence="1">The sequence shown here is derived from an EMBL/GenBank/DDBJ whole genome shotgun (WGS) entry which is preliminary data.</text>
</comment>
<name>A0A9X2A853_9FLAO</name>
<dbReference type="Proteomes" id="UP001139344">
    <property type="component" value="Unassembled WGS sequence"/>
</dbReference>
<protein>
    <submittedName>
        <fullName evidence="1">Uncharacterized protein</fullName>
    </submittedName>
</protein>
<proteinExistence type="predicted"/>
<organism evidence="1 2">
    <name type="scientific">Christiangramia crocea</name>
    <dbReference type="NCBI Taxonomy" id="2904124"/>
    <lineage>
        <taxon>Bacteria</taxon>
        <taxon>Pseudomonadati</taxon>
        <taxon>Bacteroidota</taxon>
        <taxon>Flavobacteriia</taxon>
        <taxon>Flavobacteriales</taxon>
        <taxon>Flavobacteriaceae</taxon>
        <taxon>Christiangramia</taxon>
    </lineage>
</organism>
<accession>A0A9X2A853</accession>
<dbReference type="RefSeq" id="WP_240099918.1">
    <property type="nucleotide sequence ID" value="NZ_JAJSON010000025.1"/>
</dbReference>
<evidence type="ECO:0000313" key="1">
    <source>
        <dbReference type="EMBL" id="MCG9972556.1"/>
    </source>
</evidence>
<keyword evidence="2" id="KW-1185">Reference proteome</keyword>
<reference evidence="1" key="1">
    <citation type="submission" date="2021-12" db="EMBL/GenBank/DDBJ databases">
        <title>Description of Gramella crocea sp. nov., a new bacterium isolated from activated sludge.</title>
        <authorList>
            <person name="Zhang X."/>
        </authorList>
    </citation>
    <scope>NUCLEOTIDE SEQUENCE</scope>
    <source>
        <strain evidence="1">YB25</strain>
    </source>
</reference>